<keyword evidence="1" id="KW-1133">Transmembrane helix</keyword>
<keyword evidence="1" id="KW-0812">Transmembrane</keyword>
<keyword evidence="1" id="KW-0472">Membrane</keyword>
<sequence length="116" mass="12922">MSRKNIGLYVLKICFVILWGLSIFLKGWNRGMVRSAVSATGAAYFVWSSVCTRGWRKTLYLILTLVLVALLTAVVLYKVGVLSGGEIALSYLIGIILIDALIYLKVAHILDREEEE</sequence>
<accession>A0ABV9QNU5</accession>
<organism evidence="2 3">
    <name type="scientific">Filifactor villosus</name>
    <dbReference type="NCBI Taxonomy" id="29374"/>
    <lineage>
        <taxon>Bacteria</taxon>
        <taxon>Bacillati</taxon>
        <taxon>Bacillota</taxon>
        <taxon>Clostridia</taxon>
        <taxon>Peptostreptococcales</taxon>
        <taxon>Filifactoraceae</taxon>
        <taxon>Filifactor</taxon>
    </lineage>
</organism>
<evidence type="ECO:0000313" key="2">
    <source>
        <dbReference type="EMBL" id="MFC4805381.1"/>
    </source>
</evidence>
<proteinExistence type="predicted"/>
<evidence type="ECO:0000313" key="3">
    <source>
        <dbReference type="Proteomes" id="UP001595916"/>
    </source>
</evidence>
<comment type="caution">
    <text evidence="2">The sequence shown here is derived from an EMBL/GenBank/DDBJ whole genome shotgun (WGS) entry which is preliminary data.</text>
</comment>
<feature type="transmembrane region" description="Helical" evidence="1">
    <location>
        <begin position="89"/>
        <end position="110"/>
    </location>
</feature>
<evidence type="ECO:0000256" key="1">
    <source>
        <dbReference type="SAM" id="Phobius"/>
    </source>
</evidence>
<dbReference type="EMBL" id="JBHSHL010000049">
    <property type="protein sequence ID" value="MFC4805381.1"/>
    <property type="molecule type" value="Genomic_DNA"/>
</dbReference>
<keyword evidence="3" id="KW-1185">Reference proteome</keyword>
<dbReference type="Proteomes" id="UP001595916">
    <property type="component" value="Unassembled WGS sequence"/>
</dbReference>
<feature type="transmembrane region" description="Helical" evidence="1">
    <location>
        <begin position="7"/>
        <end position="25"/>
    </location>
</feature>
<protein>
    <submittedName>
        <fullName evidence="2">Uncharacterized protein</fullName>
    </submittedName>
</protein>
<reference evidence="3" key="1">
    <citation type="journal article" date="2019" name="Int. J. Syst. Evol. Microbiol.">
        <title>The Global Catalogue of Microorganisms (GCM) 10K type strain sequencing project: providing services to taxonomists for standard genome sequencing and annotation.</title>
        <authorList>
            <consortium name="The Broad Institute Genomics Platform"/>
            <consortium name="The Broad Institute Genome Sequencing Center for Infectious Disease"/>
            <person name="Wu L."/>
            <person name="Ma J."/>
        </authorList>
    </citation>
    <scope>NUCLEOTIDE SEQUENCE [LARGE SCALE GENOMIC DNA]</scope>
    <source>
        <strain evidence="3">CCUG 46385</strain>
    </source>
</reference>
<dbReference type="RefSeq" id="WP_379788940.1">
    <property type="nucleotide sequence ID" value="NZ_JBHSHL010000049.1"/>
</dbReference>
<gene>
    <name evidence="2" type="ORF">ACFO4R_09835</name>
</gene>
<feature type="transmembrane region" description="Helical" evidence="1">
    <location>
        <begin position="31"/>
        <end position="47"/>
    </location>
</feature>
<name>A0ABV9QNU5_9FIRM</name>
<feature type="transmembrane region" description="Helical" evidence="1">
    <location>
        <begin position="59"/>
        <end position="77"/>
    </location>
</feature>